<dbReference type="Proteomes" id="UP000019225">
    <property type="component" value="Chromosome"/>
</dbReference>
<dbReference type="OrthoDB" id="9789567at2"/>
<accession>W5WBN3</accession>
<evidence type="ECO:0000313" key="1">
    <source>
        <dbReference type="EMBL" id="AHH98588.1"/>
    </source>
</evidence>
<dbReference type="HOGENOM" id="CLU_048552_0_1_11"/>
<dbReference type="RefSeq" id="WP_081789499.1">
    <property type="nucleotide sequence ID" value="NZ_CP007155.1"/>
</dbReference>
<dbReference type="EMBL" id="CP007155">
    <property type="protein sequence ID" value="AHH98588.1"/>
    <property type="molecule type" value="Genomic_DNA"/>
</dbReference>
<dbReference type="InterPro" id="IPR018317">
    <property type="entry name" value="QueC"/>
</dbReference>
<dbReference type="AlphaFoldDB" id="W5WBN3"/>
<dbReference type="PATRIC" id="fig|1449976.3.peg.5247"/>
<sequence length="427" mass="46725">MSNQRSYRYAFTATGKYPATGNWRRVGEADFRSSLQRVRHAVLPAAATPEWADDLLRIARAVYLVDKLSPRPHERDPWTRELCLWVQVTDPDRWLGEPLDRLNTLLRVLTSDVWDVAVAGGALPIDEQQRLGEYGTASEVALFSGGLDSTAYAAQQACTPGGPLLLLGYDMADAQLPQRSLYSAITELDARQRPVNYCGVAATLAKKGRKLEPSTRSRGFLFATTAVYAAAAHGVAQAMVPENGQLAINPPLTPARLAACSTRSVHPWILQQLNELITAVHGSVTVYNPFLYRTKGEVCTAAHANGLSHADLARTVSCGSYSIHRQIGNCGYCYPCLIRRSGLHAALGTDPTDYEHDLHHLSTLKTAQHLLDLHQWLSHEFTAHDLIADMPLPAGTSMYELLAMLQRGRAEIGSMLTASSPWGGICD</sequence>
<proteinExistence type="predicted"/>
<gene>
    <name evidence="1" type="ORF">KALB_5226</name>
</gene>
<dbReference type="eggNOG" id="COG0603">
    <property type="taxonomic scope" value="Bacteria"/>
</dbReference>
<dbReference type="SUPFAM" id="SSF52402">
    <property type="entry name" value="Adenine nucleotide alpha hydrolases-like"/>
    <property type="match status" value="1"/>
</dbReference>
<name>W5WBN3_9PSEU</name>
<evidence type="ECO:0008006" key="3">
    <source>
        <dbReference type="Google" id="ProtNLM"/>
    </source>
</evidence>
<organism evidence="1 2">
    <name type="scientific">Kutzneria albida DSM 43870</name>
    <dbReference type="NCBI Taxonomy" id="1449976"/>
    <lineage>
        <taxon>Bacteria</taxon>
        <taxon>Bacillati</taxon>
        <taxon>Actinomycetota</taxon>
        <taxon>Actinomycetes</taxon>
        <taxon>Pseudonocardiales</taxon>
        <taxon>Pseudonocardiaceae</taxon>
        <taxon>Kutzneria</taxon>
    </lineage>
</organism>
<protein>
    <recommendedName>
        <fullName evidence="3">7-cyano-7-deazaguanine synthase</fullName>
    </recommendedName>
</protein>
<dbReference type="Gene3D" id="3.40.50.620">
    <property type="entry name" value="HUPs"/>
    <property type="match status" value="1"/>
</dbReference>
<dbReference type="STRING" id="1449976.KALB_5226"/>
<evidence type="ECO:0000313" key="2">
    <source>
        <dbReference type="Proteomes" id="UP000019225"/>
    </source>
</evidence>
<reference evidence="1 2" key="1">
    <citation type="journal article" date="2014" name="BMC Genomics">
        <title>Complete genome sequence of producer of the glycopeptide antibiotic Aculeximycin Kutzneria albida DSM 43870T, a representative of minor genus of Pseudonocardiaceae.</title>
        <authorList>
            <person name="Rebets Y."/>
            <person name="Tokovenko B."/>
            <person name="Lushchyk I."/>
            <person name="Ruckert C."/>
            <person name="Zaburannyi N."/>
            <person name="Bechthold A."/>
            <person name="Kalinowski J."/>
            <person name="Luzhetskyy A."/>
        </authorList>
    </citation>
    <scope>NUCLEOTIDE SEQUENCE [LARGE SCALE GENOMIC DNA]</scope>
    <source>
        <strain evidence="1">DSM 43870</strain>
    </source>
</reference>
<dbReference type="KEGG" id="kal:KALB_5226"/>
<dbReference type="Pfam" id="PF06508">
    <property type="entry name" value="QueC"/>
    <property type="match status" value="1"/>
</dbReference>
<keyword evidence="2" id="KW-1185">Reference proteome</keyword>
<dbReference type="InterPro" id="IPR014729">
    <property type="entry name" value="Rossmann-like_a/b/a_fold"/>
</dbReference>